<keyword evidence="3" id="KW-0677">Repeat</keyword>
<evidence type="ECO:0000256" key="3">
    <source>
        <dbReference type="ARBA" id="ARBA00022737"/>
    </source>
</evidence>
<dbReference type="SUPFAM" id="SSF52540">
    <property type="entry name" value="P-loop containing nucleoside triphosphate hydrolases"/>
    <property type="match status" value="1"/>
</dbReference>
<keyword evidence="10" id="KW-1185">Reference proteome</keyword>
<proteinExistence type="inferred from homology"/>
<evidence type="ECO:0000256" key="5">
    <source>
        <dbReference type="ARBA" id="ARBA00022821"/>
    </source>
</evidence>
<evidence type="ECO:0008006" key="11">
    <source>
        <dbReference type="Google" id="ProtNLM"/>
    </source>
</evidence>
<dbReference type="InterPro" id="IPR001611">
    <property type="entry name" value="Leu-rich_rpt"/>
</dbReference>
<dbReference type="InterPro" id="IPR032675">
    <property type="entry name" value="LRR_dom_sf"/>
</dbReference>
<keyword evidence="4" id="KW-0547">Nucleotide-binding</keyword>
<comment type="caution">
    <text evidence="9">The sequence shown here is derived from an EMBL/GenBank/DDBJ whole genome shotgun (WGS) entry which is preliminary data.</text>
</comment>
<dbReference type="PANTHER" id="PTHR33463:SF187">
    <property type="entry name" value="AND NB-ARC DOMAIN DISEASE RESISTANCE PROTEIN, PUTATIVE-RELATED"/>
    <property type="match status" value="1"/>
</dbReference>
<feature type="domain" description="NB-ARC" evidence="7">
    <location>
        <begin position="108"/>
        <end position="271"/>
    </location>
</feature>
<evidence type="ECO:0000313" key="10">
    <source>
        <dbReference type="Proteomes" id="UP001603857"/>
    </source>
</evidence>
<keyword evidence="5" id="KW-0611">Plant defense</keyword>
<dbReference type="InterPro" id="IPR057135">
    <property type="entry name" value="At4g27190-like_LRR"/>
</dbReference>
<dbReference type="SMART" id="SM00369">
    <property type="entry name" value="LRR_TYP"/>
    <property type="match status" value="4"/>
</dbReference>
<dbReference type="Pfam" id="PF13855">
    <property type="entry name" value="LRR_8"/>
    <property type="match status" value="1"/>
</dbReference>
<dbReference type="InterPro" id="IPR027417">
    <property type="entry name" value="P-loop_NTPase"/>
</dbReference>
<sequence length="857" mass="98696">MTKAIHIGIVGSEHGVSGSSNDIGGLIRHLNQLEEDIKDQLRLLGLRIKEPKDKVFDWLNKLEGLKRRAGDMNQLESSQIQTLTEELEKHKANMPLVVSNEFVGKKFEDNVKKIWKLLEDDTVFIIGIHGMGGVGKTFLATYMESEIKRKKGFNHVLWVTVSHDFTIFRLQQQIAERMGVNLYGDDERTRATILASELEKIENSVLILDDVWRYIDLENVGIPFKMNGIKLIITSRLKHVCQQMDCQPYDIITMNCLPDSEGWELFLLKFGHHEFPPQVEEIAKSVIKKCDGLPLAINVIARTMKGEHDIHWWKHAFDKLINLEMEEEILTVLIRSYDYLTENVLQKRFLHSALLPKIQSKSDWVIKVVESGMLNEKRSLEELTDQGFVIIDKLIQHSLLLEGKFGVIKMHDLVRNMARHILNASHSCMVKCEQQLIKIPEMREWATDLKIVSFAGNYIKEIPNGTSVEYPRLSTLILSSNSISQIPESFFSGMNAMTVLDLSNNRTLTWLPNSLSNLKSLLSLSLQKCSYLKHIPPLGKLQALSKLDISGCCLDQVPLGLENLINLKWLDLSRNKITLPDQSVLSCLTNMQYLDVRHCSNLKAIDLEGMSMLECFSGRFRGRDNYNNYVRQTLNKDYGPKTYFIHFENDDFEDYHYMMDEEFNSRRLCIGNCTEMPCLLPRDLVDLRVRHNQEWHYLCVALSSTIHPPLKTIQINFCEKLKMLFCLAEACFICTFIKSQHIAYFRILNYERRMEVFRHLTHFEISHCNEIEMLLTPYLVISLQQLQSIEVECCSSMKKIFVDSPFSVKLPKLTKLKLRDLPKLHSVCKQDLLCASPEALDIEGCPNLIGLPTVFLV</sequence>
<dbReference type="Pfam" id="PF23247">
    <property type="entry name" value="LRR_RPS2"/>
    <property type="match status" value="1"/>
</dbReference>
<dbReference type="Proteomes" id="UP001603857">
    <property type="component" value="Unassembled WGS sequence"/>
</dbReference>
<dbReference type="GO" id="GO:0006952">
    <property type="term" value="P:defense response"/>
    <property type="evidence" value="ECO:0007669"/>
    <property type="project" value="UniProtKB-KW"/>
</dbReference>
<reference evidence="9 10" key="1">
    <citation type="submission" date="2024-08" db="EMBL/GenBank/DDBJ databases">
        <title>Insights into the chromosomal genome structure of Flemingia macrophylla.</title>
        <authorList>
            <person name="Ding Y."/>
            <person name="Zhao Y."/>
            <person name="Bi W."/>
            <person name="Wu M."/>
            <person name="Zhao G."/>
            <person name="Gong Y."/>
            <person name="Li W."/>
            <person name="Zhang P."/>
        </authorList>
    </citation>
    <scope>NUCLEOTIDE SEQUENCE [LARGE SCALE GENOMIC DNA]</scope>
    <source>
        <strain evidence="9">DYQJB</strain>
        <tissue evidence="9">Leaf</tissue>
    </source>
</reference>
<evidence type="ECO:0000256" key="6">
    <source>
        <dbReference type="ARBA" id="ARBA00022840"/>
    </source>
</evidence>
<dbReference type="InterPro" id="IPR003591">
    <property type="entry name" value="Leu-rich_rpt_typical-subtyp"/>
</dbReference>
<dbReference type="InterPro" id="IPR002182">
    <property type="entry name" value="NB-ARC"/>
</dbReference>
<dbReference type="Pfam" id="PF00560">
    <property type="entry name" value="LRR_1"/>
    <property type="match status" value="1"/>
</dbReference>
<dbReference type="Pfam" id="PF00931">
    <property type="entry name" value="NB-ARC"/>
    <property type="match status" value="1"/>
</dbReference>
<dbReference type="GO" id="GO:0005524">
    <property type="term" value="F:ATP binding"/>
    <property type="evidence" value="ECO:0007669"/>
    <property type="project" value="UniProtKB-KW"/>
</dbReference>
<evidence type="ECO:0000259" key="7">
    <source>
        <dbReference type="Pfam" id="PF00931"/>
    </source>
</evidence>
<dbReference type="Gene3D" id="1.10.8.430">
    <property type="entry name" value="Helical domain of apoptotic protease-activating factors"/>
    <property type="match status" value="1"/>
</dbReference>
<keyword evidence="6" id="KW-0067">ATP-binding</keyword>
<dbReference type="PROSITE" id="PS51450">
    <property type="entry name" value="LRR"/>
    <property type="match status" value="2"/>
</dbReference>
<accession>A0ABD1M1P3</accession>
<dbReference type="Gene3D" id="3.40.50.300">
    <property type="entry name" value="P-loop containing nucleotide triphosphate hydrolases"/>
    <property type="match status" value="1"/>
</dbReference>
<name>A0ABD1M1P3_9FABA</name>
<evidence type="ECO:0000256" key="1">
    <source>
        <dbReference type="ARBA" id="ARBA00008894"/>
    </source>
</evidence>
<evidence type="ECO:0000259" key="8">
    <source>
        <dbReference type="Pfam" id="PF23247"/>
    </source>
</evidence>
<dbReference type="AlphaFoldDB" id="A0ABD1M1P3"/>
<dbReference type="InterPro" id="IPR050905">
    <property type="entry name" value="Plant_NBS-LRR"/>
</dbReference>
<dbReference type="EMBL" id="JBGMDY010000006">
    <property type="protein sequence ID" value="KAL2329714.1"/>
    <property type="molecule type" value="Genomic_DNA"/>
</dbReference>
<gene>
    <name evidence="9" type="ORF">Fmac_017295</name>
</gene>
<protein>
    <recommendedName>
        <fullName evidence="11">NB-ARC domain-containing protein</fullName>
    </recommendedName>
</protein>
<dbReference type="FunFam" id="3.40.50.300:FF:001091">
    <property type="entry name" value="Probable disease resistance protein At1g61300"/>
    <property type="match status" value="1"/>
</dbReference>
<feature type="domain" description="Disease resistance protein At4g27190-like leucine-rich repeats" evidence="8">
    <location>
        <begin position="753"/>
        <end position="832"/>
    </location>
</feature>
<dbReference type="PRINTS" id="PR00364">
    <property type="entry name" value="DISEASERSIST"/>
</dbReference>
<organism evidence="9 10">
    <name type="scientific">Flemingia macrophylla</name>
    <dbReference type="NCBI Taxonomy" id="520843"/>
    <lineage>
        <taxon>Eukaryota</taxon>
        <taxon>Viridiplantae</taxon>
        <taxon>Streptophyta</taxon>
        <taxon>Embryophyta</taxon>
        <taxon>Tracheophyta</taxon>
        <taxon>Spermatophyta</taxon>
        <taxon>Magnoliopsida</taxon>
        <taxon>eudicotyledons</taxon>
        <taxon>Gunneridae</taxon>
        <taxon>Pentapetalae</taxon>
        <taxon>rosids</taxon>
        <taxon>fabids</taxon>
        <taxon>Fabales</taxon>
        <taxon>Fabaceae</taxon>
        <taxon>Papilionoideae</taxon>
        <taxon>50 kb inversion clade</taxon>
        <taxon>NPAAA clade</taxon>
        <taxon>indigoferoid/millettioid clade</taxon>
        <taxon>Phaseoleae</taxon>
        <taxon>Flemingia</taxon>
    </lineage>
</organism>
<dbReference type="PANTHER" id="PTHR33463">
    <property type="entry name" value="NB-ARC DOMAIN-CONTAINING PROTEIN-RELATED"/>
    <property type="match status" value="1"/>
</dbReference>
<dbReference type="SUPFAM" id="SSF52058">
    <property type="entry name" value="L domain-like"/>
    <property type="match status" value="1"/>
</dbReference>
<keyword evidence="2" id="KW-0433">Leucine-rich repeat</keyword>
<evidence type="ECO:0000256" key="4">
    <source>
        <dbReference type="ARBA" id="ARBA00022741"/>
    </source>
</evidence>
<comment type="similarity">
    <text evidence="1">Belongs to the disease resistance NB-LRR family.</text>
</comment>
<evidence type="ECO:0000256" key="2">
    <source>
        <dbReference type="ARBA" id="ARBA00022614"/>
    </source>
</evidence>
<dbReference type="InterPro" id="IPR042197">
    <property type="entry name" value="Apaf_helical"/>
</dbReference>
<dbReference type="Gene3D" id="3.80.10.10">
    <property type="entry name" value="Ribonuclease Inhibitor"/>
    <property type="match status" value="2"/>
</dbReference>
<evidence type="ECO:0000313" key="9">
    <source>
        <dbReference type="EMBL" id="KAL2329714.1"/>
    </source>
</evidence>